<sequence length="462" mass="51757">MFGMDNFICEDRLSELSELDDSFGQGDKISCSTPVTLKERRSCSLIDVSNFEELPNTKKLTISTDTIISGSQGSVCKDSGYVHSESNTSLNSTKEHKRLTELIEDLRFKDVLITELQESNHSLRLKYAEAENRIAELRQKCESHCDCCNFKSTPSTATSYHTHIVSPRNIPSACVSQSRLLPTPSTESKLTLPQSKDIAISPNSSDESIMKVKRWQDSNSSLLTSISSETSLVNNTRRQISTSIKMPSTSMVHSPIVQTRVIGDRSVRVSPLADFKQLSKTRTELECNKSTNGLQALQDSLRSPVKDVTLMIENLHNFIIGEGDLTSIVKNRHFDQRPATSPDEFGTDIHLAEGESGRFTVEGSAASVSYKNETRAKMSRVSYIDRKLEMERTIREGLNGIAERGRLESSMRYRPWETSHMNNGHITGKKLVIALRQAHAGFFCHVVQVYVESEIYLCFAKE</sequence>
<dbReference type="HOGENOM" id="CLU_592271_0_0_1"/>
<name>T1HM22_RHOPR</name>
<organism evidence="1 2">
    <name type="scientific">Rhodnius prolixus</name>
    <name type="common">Triatomid bug</name>
    <dbReference type="NCBI Taxonomy" id="13249"/>
    <lineage>
        <taxon>Eukaryota</taxon>
        <taxon>Metazoa</taxon>
        <taxon>Ecdysozoa</taxon>
        <taxon>Arthropoda</taxon>
        <taxon>Hexapoda</taxon>
        <taxon>Insecta</taxon>
        <taxon>Pterygota</taxon>
        <taxon>Neoptera</taxon>
        <taxon>Paraneoptera</taxon>
        <taxon>Hemiptera</taxon>
        <taxon>Heteroptera</taxon>
        <taxon>Panheteroptera</taxon>
        <taxon>Cimicomorpha</taxon>
        <taxon>Reduviidae</taxon>
        <taxon>Triatominae</taxon>
        <taxon>Rhodnius</taxon>
    </lineage>
</organism>
<dbReference type="InParanoid" id="T1HM22"/>
<dbReference type="VEuPathDB" id="VectorBase:RPRC005096"/>
<keyword evidence="2" id="KW-1185">Reference proteome</keyword>
<dbReference type="Proteomes" id="UP000015103">
    <property type="component" value="Unassembled WGS sequence"/>
</dbReference>
<evidence type="ECO:0000313" key="2">
    <source>
        <dbReference type="Proteomes" id="UP000015103"/>
    </source>
</evidence>
<accession>T1HM22</accession>
<proteinExistence type="predicted"/>
<reference evidence="1" key="1">
    <citation type="submission" date="2015-05" db="UniProtKB">
        <authorList>
            <consortium name="EnsemblMetazoa"/>
        </authorList>
    </citation>
    <scope>IDENTIFICATION</scope>
</reference>
<evidence type="ECO:0000313" key="1">
    <source>
        <dbReference type="EnsemblMetazoa" id="RPRC005096-PA"/>
    </source>
</evidence>
<dbReference type="EMBL" id="ACPB03014357">
    <property type="status" value="NOT_ANNOTATED_CDS"/>
    <property type="molecule type" value="Genomic_DNA"/>
</dbReference>
<dbReference type="AlphaFoldDB" id="T1HM22"/>
<dbReference type="EnsemblMetazoa" id="RPRC005096-RA">
    <property type="protein sequence ID" value="RPRC005096-PA"/>
    <property type="gene ID" value="RPRC005096"/>
</dbReference>
<protein>
    <submittedName>
        <fullName evidence="1">Uncharacterized protein</fullName>
    </submittedName>
</protein>